<name>A0ABW2RDB1_9BURK</name>
<dbReference type="InterPro" id="IPR036388">
    <property type="entry name" value="WH-like_DNA-bd_sf"/>
</dbReference>
<dbReference type="InterPro" id="IPR036390">
    <property type="entry name" value="WH_DNA-bd_sf"/>
</dbReference>
<dbReference type="RefSeq" id="WP_382259416.1">
    <property type="nucleotide sequence ID" value="NZ_JBHTBX010000013.1"/>
</dbReference>
<gene>
    <name evidence="1" type="ORF">ACFQNJ_16165</name>
</gene>
<evidence type="ECO:0000313" key="2">
    <source>
        <dbReference type="Proteomes" id="UP001596495"/>
    </source>
</evidence>
<protein>
    <submittedName>
        <fullName evidence="1">MarR family winged helix-turn-helix transcriptional regulator</fullName>
    </submittedName>
</protein>
<keyword evidence="2" id="KW-1185">Reference proteome</keyword>
<dbReference type="EMBL" id="JBHTBX010000013">
    <property type="protein sequence ID" value="MFC7436051.1"/>
    <property type="molecule type" value="Genomic_DNA"/>
</dbReference>
<proteinExistence type="predicted"/>
<accession>A0ABW2RDB1</accession>
<organism evidence="1 2">
    <name type="scientific">Hydrogenophaga bisanensis</name>
    <dbReference type="NCBI Taxonomy" id="439611"/>
    <lineage>
        <taxon>Bacteria</taxon>
        <taxon>Pseudomonadati</taxon>
        <taxon>Pseudomonadota</taxon>
        <taxon>Betaproteobacteria</taxon>
        <taxon>Burkholderiales</taxon>
        <taxon>Comamonadaceae</taxon>
        <taxon>Hydrogenophaga</taxon>
    </lineage>
</organism>
<dbReference type="SUPFAM" id="SSF46785">
    <property type="entry name" value="Winged helix' DNA-binding domain"/>
    <property type="match status" value="1"/>
</dbReference>
<evidence type="ECO:0000313" key="1">
    <source>
        <dbReference type="EMBL" id="MFC7436051.1"/>
    </source>
</evidence>
<sequence length="115" mass="12519">MSNHQPDLVALGRLLLILNEFRKAYPEMPVQMAATLVTVAHYPGLSVTELANLSGNTLASCSRHLETLGPYNEVKKVGLGLIEKGYSPSDRRKQIHNLSPAGASLVRSVVDVINR</sequence>
<comment type="caution">
    <text evidence="1">The sequence shown here is derived from an EMBL/GenBank/DDBJ whole genome shotgun (WGS) entry which is preliminary data.</text>
</comment>
<dbReference type="Proteomes" id="UP001596495">
    <property type="component" value="Unassembled WGS sequence"/>
</dbReference>
<dbReference type="Gene3D" id="1.10.10.10">
    <property type="entry name" value="Winged helix-like DNA-binding domain superfamily/Winged helix DNA-binding domain"/>
    <property type="match status" value="1"/>
</dbReference>
<reference evidence="2" key="1">
    <citation type="journal article" date="2019" name="Int. J. Syst. Evol. Microbiol.">
        <title>The Global Catalogue of Microorganisms (GCM) 10K type strain sequencing project: providing services to taxonomists for standard genome sequencing and annotation.</title>
        <authorList>
            <consortium name="The Broad Institute Genomics Platform"/>
            <consortium name="The Broad Institute Genome Sequencing Center for Infectious Disease"/>
            <person name="Wu L."/>
            <person name="Ma J."/>
        </authorList>
    </citation>
    <scope>NUCLEOTIDE SEQUENCE [LARGE SCALE GENOMIC DNA]</scope>
    <source>
        <strain evidence="2">CCUG 54518</strain>
    </source>
</reference>